<proteinExistence type="predicted"/>
<reference evidence="2" key="2">
    <citation type="submission" date="2019-06" db="EMBL/GenBank/DDBJ databases">
        <title>AzeR, a transcriptional regulator that responds to azelaic acid in Pseudomonas nitroreducens.</title>
        <authorList>
            <person name="Bez C."/>
            <person name="Javvadi S.G."/>
            <person name="Bertani I."/>
            <person name="Devescovi G."/>
            <person name="Studholme D.J."/>
            <person name="Geller A."/>
            <person name="Levy A."/>
            <person name="Venturi V."/>
        </authorList>
    </citation>
    <scope>NUCLEOTIDE SEQUENCE [LARGE SCALE GENOMIC DNA]</scope>
    <source>
        <strain evidence="2">DSM 9128</strain>
    </source>
</reference>
<protein>
    <submittedName>
        <fullName evidence="1">Uncharacterized protein</fullName>
    </submittedName>
</protein>
<name>A0A5R9A982_PSENT</name>
<evidence type="ECO:0000313" key="2">
    <source>
        <dbReference type="Proteomes" id="UP000307510"/>
    </source>
</evidence>
<accession>A0A5R9A982</accession>
<evidence type="ECO:0000313" key="1">
    <source>
        <dbReference type="EMBL" id="TLP75100.1"/>
    </source>
</evidence>
<gene>
    <name evidence="1" type="ORF">FEA48_12925</name>
</gene>
<dbReference type="RefSeq" id="WP_138214150.1">
    <property type="nucleotide sequence ID" value="NZ_VASG01000003.1"/>
</dbReference>
<sequence>MHPPTFTPEEVCHRTGLGKQDKLVRQWLVGIPLADRTEFLRQLWLLNYRYALDLFQAAQLPANENRQLVPHWLRSGHHNAAQALIQRATPVLGEKTFWRIASEETLTSAMRDLLNYYGGNLLDEARLTSTGASVDSSSQP</sequence>
<dbReference type="EMBL" id="VASG01000003">
    <property type="protein sequence ID" value="TLP75100.1"/>
    <property type="molecule type" value="Genomic_DNA"/>
</dbReference>
<comment type="caution">
    <text evidence="1">The sequence shown here is derived from an EMBL/GenBank/DDBJ whole genome shotgun (WGS) entry which is preliminary data.</text>
</comment>
<dbReference type="AlphaFoldDB" id="A0A5R9A982"/>
<dbReference type="Proteomes" id="UP000307510">
    <property type="component" value="Unassembled WGS sequence"/>
</dbReference>
<reference evidence="1 2" key="1">
    <citation type="submission" date="2019-05" db="EMBL/GenBank/DDBJ databases">
        <authorList>
            <person name="Moore K."/>
            <person name="O'Neill P."/>
            <person name="Farbos A."/>
            <person name="Studholme D.J."/>
        </authorList>
    </citation>
    <scope>NUCLEOTIDE SEQUENCE [LARGE SCALE GENOMIC DNA]</scope>
    <source>
        <strain evidence="1 2">DSM 9128</strain>
    </source>
</reference>
<organism evidence="1 2">
    <name type="scientific">Pseudomonas nitroreducens</name>
    <dbReference type="NCBI Taxonomy" id="46680"/>
    <lineage>
        <taxon>Bacteria</taxon>
        <taxon>Pseudomonadati</taxon>
        <taxon>Pseudomonadota</taxon>
        <taxon>Gammaproteobacteria</taxon>
        <taxon>Pseudomonadales</taxon>
        <taxon>Pseudomonadaceae</taxon>
        <taxon>Pseudomonas</taxon>
    </lineage>
</organism>